<keyword evidence="1" id="KW-0732">Signal</keyword>
<evidence type="ECO:0000313" key="3">
    <source>
        <dbReference type="Proteomes" id="UP000625804"/>
    </source>
</evidence>
<name>A0A8J8KBT2_9BACI</name>
<accession>A0A8J8KBT2</accession>
<gene>
    <name evidence="2" type="ORF">HR057_09260</name>
</gene>
<dbReference type="InterPro" id="IPR024453">
    <property type="entry name" value="Peptidase_C92"/>
</dbReference>
<feature type="chain" id="PRO_5035154482" evidence="1">
    <location>
        <begin position="31"/>
        <end position="247"/>
    </location>
</feature>
<protein>
    <submittedName>
        <fullName evidence="2">Septation ring formation regulator EzrA</fullName>
    </submittedName>
</protein>
<dbReference type="Gene3D" id="3.90.1720.10">
    <property type="entry name" value="endopeptidase domain like (from Nostoc punctiforme)"/>
    <property type="match status" value="1"/>
</dbReference>
<sequence>MLKSKLKKTVFLSVISFSLLVPAVSHQVFASDNANDIYQKMKSAGMSDSDIQMMKKHNEEELKFINENGMAEKIKNDKKSISKQSELKFGKKSNEEMQIAADSSVLGTYGDILVAYNASSWGIDFGYPGHAGIVSNTSGKTVESFPEDGVQYHTNDWGSRENVYAMYVKGATTTKYKGAATYAANQIGKDYNWNFVNPWTEDSFYCSQLVWKAWKSQGIDVDYITIDPIVTPMEIAKSKNTIIYYSN</sequence>
<proteinExistence type="predicted"/>
<dbReference type="AlphaFoldDB" id="A0A8J8KBT2"/>
<evidence type="ECO:0000313" key="2">
    <source>
        <dbReference type="EMBL" id="NSL51937.1"/>
    </source>
</evidence>
<dbReference type="Proteomes" id="UP000625804">
    <property type="component" value="Unassembled WGS sequence"/>
</dbReference>
<feature type="signal peptide" evidence="1">
    <location>
        <begin position="1"/>
        <end position="30"/>
    </location>
</feature>
<comment type="caution">
    <text evidence="2">The sequence shown here is derived from an EMBL/GenBank/DDBJ whole genome shotgun (WGS) entry which is preliminary data.</text>
</comment>
<dbReference type="EMBL" id="JABTTE010000011">
    <property type="protein sequence ID" value="NSL51937.1"/>
    <property type="molecule type" value="Genomic_DNA"/>
</dbReference>
<dbReference type="Pfam" id="PF05708">
    <property type="entry name" value="Peptidase_C92"/>
    <property type="match status" value="1"/>
</dbReference>
<dbReference type="InterPro" id="IPR038765">
    <property type="entry name" value="Papain-like_cys_pep_sf"/>
</dbReference>
<dbReference type="RefSeq" id="WP_173731143.1">
    <property type="nucleotide sequence ID" value="NZ_JABTTE010000011.1"/>
</dbReference>
<evidence type="ECO:0000256" key="1">
    <source>
        <dbReference type="SAM" id="SignalP"/>
    </source>
</evidence>
<dbReference type="SUPFAM" id="SSF54001">
    <property type="entry name" value="Cysteine proteinases"/>
    <property type="match status" value="1"/>
</dbReference>
<reference evidence="2" key="1">
    <citation type="submission" date="2020-06" db="EMBL/GenBank/DDBJ databases">
        <title>A novel thermopfilic bacterium from Erzurum, Turkey.</title>
        <authorList>
            <person name="Adiguzel A."/>
            <person name="Ay H."/>
            <person name="Baltaci M.O."/>
        </authorList>
    </citation>
    <scope>NUCLEOTIDE SEQUENCE</scope>
    <source>
        <strain evidence="2">P2</strain>
    </source>
</reference>
<keyword evidence="3" id="KW-1185">Reference proteome</keyword>
<organism evidence="2 3">
    <name type="scientific">Calidifontibacillus erzurumensis</name>
    <dbReference type="NCBI Taxonomy" id="2741433"/>
    <lineage>
        <taxon>Bacteria</taxon>
        <taxon>Bacillati</taxon>
        <taxon>Bacillota</taxon>
        <taxon>Bacilli</taxon>
        <taxon>Bacillales</taxon>
        <taxon>Bacillaceae</taxon>
        <taxon>Calidifontibacillus/Schinkia group</taxon>
        <taxon>Calidifontibacillus</taxon>
    </lineage>
</organism>